<feature type="transmembrane region" description="Helical" evidence="11">
    <location>
        <begin position="139"/>
        <end position="161"/>
    </location>
</feature>
<reference evidence="13 14" key="1">
    <citation type="journal article" date="2010" name="Stand. Genomic Sci.">
        <title>Complete genome sequence of Geodermatophilus obscurus type strain (G-20).</title>
        <authorList>
            <person name="Ivanova N."/>
            <person name="Sikorski J."/>
            <person name="Jando M."/>
            <person name="Munk C."/>
            <person name="Lapidus A."/>
            <person name="Glavina Del Rio T."/>
            <person name="Copeland A."/>
            <person name="Tice H."/>
            <person name="Cheng J.-F."/>
            <person name="Lucas S."/>
            <person name="Chen F."/>
            <person name="Nolan M."/>
            <person name="Bruce D."/>
            <person name="Goodwin L."/>
            <person name="Pitluck S."/>
            <person name="Mavromatis K."/>
            <person name="Mikhailova N."/>
            <person name="Pati A."/>
            <person name="Chen A."/>
            <person name="Palaniappan K."/>
            <person name="Land M."/>
            <person name="Hauser L."/>
            <person name="Chang Y.-J."/>
            <person name="Jeffries C.D."/>
            <person name="Meincke L."/>
            <person name="Brettin T."/>
            <person name="Detter J.C."/>
            <person name="Detter J.C."/>
            <person name="Rohde M."/>
            <person name="Goeker M."/>
            <person name="Bristow J."/>
            <person name="Eisen J.A."/>
            <person name="Markowitz V."/>
            <person name="Hugenholtz P."/>
            <person name="Kyrpides N.C."/>
            <person name="Klenk H.-P."/>
        </authorList>
    </citation>
    <scope>NUCLEOTIDE SEQUENCE [LARGE SCALE GENOMIC DNA]</scope>
    <source>
        <strain evidence="14">ATCC 25078 / DSM 43160 / JCM 3152 / KCC A-0152 / KCTC 9177 / NBRC 13315 / NRRL B-3577 / G-20</strain>
    </source>
</reference>
<dbReference type="HAMAP" id="MF_01844">
    <property type="entry name" value="NhaA"/>
    <property type="match status" value="1"/>
</dbReference>
<keyword evidence="4 11" id="KW-1003">Cell membrane</keyword>
<dbReference type="OrthoDB" id="9808135at2"/>
<evidence type="ECO:0000256" key="12">
    <source>
        <dbReference type="SAM" id="MobiDB-lite"/>
    </source>
</evidence>
<dbReference type="InterPro" id="IPR023171">
    <property type="entry name" value="Na/H_antiporter_dom_sf"/>
</dbReference>
<dbReference type="GO" id="GO:0005886">
    <property type="term" value="C:plasma membrane"/>
    <property type="evidence" value="ECO:0007669"/>
    <property type="project" value="UniProtKB-SubCell"/>
</dbReference>
<feature type="compositionally biased region" description="Basic and acidic residues" evidence="12">
    <location>
        <begin position="1"/>
        <end position="17"/>
    </location>
</feature>
<accession>D2S8J3</accession>
<dbReference type="NCBIfam" id="TIGR00773">
    <property type="entry name" value="NhaA"/>
    <property type="match status" value="1"/>
</dbReference>
<dbReference type="PANTHER" id="PTHR30341">
    <property type="entry name" value="SODIUM ION/PROTON ANTIPORTER NHAA-RELATED"/>
    <property type="match status" value="1"/>
</dbReference>
<feature type="transmembrane region" description="Helical" evidence="11">
    <location>
        <begin position="167"/>
        <end position="189"/>
    </location>
</feature>
<evidence type="ECO:0000313" key="13">
    <source>
        <dbReference type="EMBL" id="ADB75574.1"/>
    </source>
</evidence>
<evidence type="ECO:0000256" key="9">
    <source>
        <dbReference type="ARBA" id="ARBA00023136"/>
    </source>
</evidence>
<evidence type="ECO:0000313" key="14">
    <source>
        <dbReference type="Proteomes" id="UP000001382"/>
    </source>
</evidence>
<feature type="transmembrane region" description="Helical" evidence="11">
    <location>
        <begin position="51"/>
        <end position="74"/>
    </location>
</feature>
<comment type="function">
    <text evidence="11">Na(+)/H(+) antiporter that extrudes sodium in exchange for external protons.</text>
</comment>
<dbReference type="InterPro" id="IPR004670">
    <property type="entry name" value="NhaA"/>
</dbReference>
<keyword evidence="14" id="KW-1185">Reference proteome</keyword>
<evidence type="ECO:0000256" key="5">
    <source>
        <dbReference type="ARBA" id="ARBA00022692"/>
    </source>
</evidence>
<evidence type="ECO:0000256" key="4">
    <source>
        <dbReference type="ARBA" id="ARBA00022475"/>
    </source>
</evidence>
<keyword evidence="3 11" id="KW-0050">Antiport</keyword>
<keyword evidence="6 11" id="KW-1133">Transmembrane helix</keyword>
<comment type="similarity">
    <text evidence="11">Belongs to the NhaA Na(+)/H(+) (TC 2.A.33) antiporter family.</text>
</comment>
<name>D2S8J3_GEOOG</name>
<comment type="subcellular location">
    <subcellularLocation>
        <location evidence="1">Cell inner membrane</location>
        <topology evidence="1">Multi-pass membrane protein</topology>
    </subcellularLocation>
    <subcellularLocation>
        <location evidence="11">Cell membrane</location>
        <topology evidence="11">Multi-pass membrane protein</topology>
    </subcellularLocation>
</comment>
<evidence type="ECO:0000256" key="3">
    <source>
        <dbReference type="ARBA" id="ARBA00022449"/>
    </source>
</evidence>
<feature type="transmembrane region" description="Helical" evidence="11">
    <location>
        <begin position="440"/>
        <end position="460"/>
    </location>
</feature>
<evidence type="ECO:0000256" key="8">
    <source>
        <dbReference type="ARBA" id="ARBA00023065"/>
    </source>
</evidence>
<keyword evidence="10 11" id="KW-0739">Sodium transport</keyword>
<feature type="transmembrane region" description="Helical" evidence="11">
    <location>
        <begin position="366"/>
        <end position="390"/>
    </location>
</feature>
<keyword evidence="5 11" id="KW-0812">Transmembrane</keyword>
<feature type="transmembrane region" description="Helical" evidence="11">
    <location>
        <begin position="402"/>
        <end position="428"/>
    </location>
</feature>
<dbReference type="HOGENOM" id="CLU_015803_1_2_11"/>
<sequence length="481" mass="51153">MPDRSREPAAPDDEKQHGHPPHHGWSQDLWRAKPVWIASDRTLARWVGRPVATFLHVESAGGVVLLIATAQALILANSPWADYYEAFWTTVLEINLGPFTLAEDLRHWVNDLIMVFFFFVVGLEIKYELVAGELRDRRAAAVPALAALGGMVVPAAFYLLFNAGGEGAAGWGIPMATDIAFAMGVLAVLGPRVPLAARIFLLTLAIVDDIGAIAVIAIFYTDDLSLPWLGVAAAGVIVVIVLQRLHVWSREPYILLGAVIWLATFESGVHATIAGVVLGLLTPARPLLNAPAARRAVREAADDDDLTTDDLRRLRFLISESTSPAEWLARALHPWTAYFFLPMFAFANAGIPLSGEAFVAAAGSPVTLGIFAGLVLGKLIGITGVTWLAVRSGVGPLPRGSNWLQVAGLSLVAGIGFTVSLFITGLAFDYTAAEASEAKIGILIASFVAAVAGAAVLVLAGRRTAAGAPDSRKQPIDERVT</sequence>
<dbReference type="EMBL" id="CP001867">
    <property type="protein sequence ID" value="ADB75574.1"/>
    <property type="molecule type" value="Genomic_DNA"/>
</dbReference>
<reference evidence="14" key="2">
    <citation type="submission" date="2010-01" db="EMBL/GenBank/DDBJ databases">
        <title>The complete genome of Geodermatophilus obscurus DSM 43160.</title>
        <authorList>
            <consortium name="US DOE Joint Genome Institute (JGI-PGF)"/>
            <person name="Lucas S."/>
            <person name="Copeland A."/>
            <person name="Lapidus A."/>
            <person name="Glavina del Rio T."/>
            <person name="Dalin E."/>
            <person name="Tice H."/>
            <person name="Bruce D."/>
            <person name="Goodwin L."/>
            <person name="Pitluck S."/>
            <person name="Kyrpides N."/>
            <person name="Mavromatis K."/>
            <person name="Ivanova N."/>
            <person name="Munk A.C."/>
            <person name="Brettin T."/>
            <person name="Detter J.C."/>
            <person name="Han C."/>
            <person name="Larimer F."/>
            <person name="Land M."/>
            <person name="Hauser L."/>
            <person name="Markowitz V."/>
            <person name="Cheng J.-F."/>
            <person name="Hugenholtz P."/>
            <person name="Woyke T."/>
            <person name="Wu D."/>
            <person name="Jando M."/>
            <person name="Schneider S."/>
            <person name="Klenk H.-P."/>
            <person name="Eisen J.A."/>
        </authorList>
    </citation>
    <scope>NUCLEOTIDE SEQUENCE [LARGE SCALE GENOMIC DNA]</scope>
    <source>
        <strain evidence="14">ATCC 25078 / DSM 43160 / JCM 3152 / KCC A-0152 / KCTC 9177 / NBRC 13315 / NRRL B-3577 / G-20</strain>
    </source>
</reference>
<evidence type="ECO:0000256" key="6">
    <source>
        <dbReference type="ARBA" id="ARBA00022989"/>
    </source>
</evidence>
<keyword evidence="7 11" id="KW-0915">Sodium</keyword>
<evidence type="ECO:0000256" key="11">
    <source>
        <dbReference type="HAMAP-Rule" id="MF_01844"/>
    </source>
</evidence>
<gene>
    <name evidence="11" type="primary">nhaA</name>
    <name evidence="13" type="ordered locus">Gobs_2962</name>
</gene>
<evidence type="ECO:0000256" key="1">
    <source>
        <dbReference type="ARBA" id="ARBA00004429"/>
    </source>
</evidence>
<organism evidence="13 14">
    <name type="scientific">Geodermatophilus obscurus (strain ATCC 25078 / DSM 43160 / JCM 3152 / CCUG 61914 / KCC A-0152 / KCTC 9177 / NBRC 13315 / NRRL B-3577 / G-20)</name>
    <dbReference type="NCBI Taxonomy" id="526225"/>
    <lineage>
        <taxon>Bacteria</taxon>
        <taxon>Bacillati</taxon>
        <taxon>Actinomycetota</taxon>
        <taxon>Actinomycetes</taxon>
        <taxon>Geodermatophilales</taxon>
        <taxon>Geodermatophilaceae</taxon>
        <taxon>Geodermatophilus</taxon>
    </lineage>
</organism>
<dbReference type="PANTHER" id="PTHR30341:SF0">
    <property type="entry name" value="NA(+)_H(+) ANTIPORTER NHAA"/>
    <property type="match status" value="1"/>
</dbReference>
<dbReference type="GO" id="GO:0015385">
    <property type="term" value="F:sodium:proton antiporter activity"/>
    <property type="evidence" value="ECO:0007669"/>
    <property type="project" value="UniProtKB-UniRule"/>
</dbReference>
<dbReference type="KEGG" id="gob:Gobs_2962"/>
<comment type="catalytic activity">
    <reaction evidence="11">
        <text>Na(+)(in) + 2 H(+)(out) = Na(+)(out) + 2 H(+)(in)</text>
        <dbReference type="Rhea" id="RHEA:29251"/>
        <dbReference type="ChEBI" id="CHEBI:15378"/>
        <dbReference type="ChEBI" id="CHEBI:29101"/>
    </reaction>
</comment>
<proteinExistence type="inferred from homology"/>
<feature type="transmembrane region" description="Helical" evidence="11">
    <location>
        <begin position="201"/>
        <end position="220"/>
    </location>
</feature>
<dbReference type="eggNOG" id="COG3004">
    <property type="taxonomic scope" value="Bacteria"/>
</dbReference>
<protein>
    <recommendedName>
        <fullName evidence="11">Na(+)/H(+) antiporter NhaA</fullName>
    </recommendedName>
    <alternativeName>
        <fullName evidence="11">Sodium/proton antiporter NhaA</fullName>
    </alternativeName>
</protein>
<feature type="transmembrane region" description="Helical" evidence="11">
    <location>
        <begin position="108"/>
        <end position="127"/>
    </location>
</feature>
<dbReference type="RefSeq" id="WP_012949005.1">
    <property type="nucleotide sequence ID" value="NZ_BAABTB010000032.1"/>
</dbReference>
<dbReference type="GO" id="GO:0006885">
    <property type="term" value="P:regulation of pH"/>
    <property type="evidence" value="ECO:0007669"/>
    <property type="project" value="UniProtKB-UniRule"/>
</dbReference>
<evidence type="ECO:0000256" key="7">
    <source>
        <dbReference type="ARBA" id="ARBA00023053"/>
    </source>
</evidence>
<dbReference type="STRING" id="526225.Gobs_2962"/>
<feature type="region of interest" description="Disordered" evidence="12">
    <location>
        <begin position="1"/>
        <end position="26"/>
    </location>
</feature>
<feature type="transmembrane region" description="Helical" evidence="11">
    <location>
        <begin position="335"/>
        <end position="354"/>
    </location>
</feature>
<keyword evidence="8 11" id="KW-0406">Ion transport</keyword>
<keyword evidence="9 11" id="KW-0472">Membrane</keyword>
<keyword evidence="2 11" id="KW-0813">Transport</keyword>
<dbReference type="Gene3D" id="1.20.1530.10">
    <property type="entry name" value="Na+/H+ antiporter like domain"/>
    <property type="match status" value="1"/>
</dbReference>
<dbReference type="Proteomes" id="UP000001382">
    <property type="component" value="Chromosome"/>
</dbReference>
<evidence type="ECO:0000256" key="2">
    <source>
        <dbReference type="ARBA" id="ARBA00022448"/>
    </source>
</evidence>
<feature type="transmembrane region" description="Helical" evidence="11">
    <location>
        <begin position="254"/>
        <end position="281"/>
    </location>
</feature>
<feature type="transmembrane region" description="Helical" evidence="11">
    <location>
        <begin position="226"/>
        <end position="242"/>
    </location>
</feature>
<dbReference type="AlphaFoldDB" id="D2S8J3"/>
<evidence type="ECO:0000256" key="10">
    <source>
        <dbReference type="ARBA" id="ARBA00023201"/>
    </source>
</evidence>
<dbReference type="Pfam" id="PF06965">
    <property type="entry name" value="Na_H_antiport_1"/>
    <property type="match status" value="1"/>
</dbReference>